<keyword evidence="7" id="KW-1185">Reference proteome</keyword>
<feature type="domain" description="Solute-binding protein family 5" evidence="5">
    <location>
        <begin position="47"/>
        <end position="381"/>
    </location>
</feature>
<evidence type="ECO:0000256" key="1">
    <source>
        <dbReference type="ARBA" id="ARBA00004196"/>
    </source>
</evidence>
<evidence type="ECO:0000313" key="6">
    <source>
        <dbReference type="EMBL" id="WTY39234.1"/>
    </source>
</evidence>
<protein>
    <submittedName>
        <fullName evidence="6">ABC transporter substrate-binding protein</fullName>
    </submittedName>
</protein>
<evidence type="ECO:0000256" key="2">
    <source>
        <dbReference type="ARBA" id="ARBA00005695"/>
    </source>
</evidence>
<keyword evidence="4" id="KW-0732">Signal</keyword>
<dbReference type="InterPro" id="IPR000914">
    <property type="entry name" value="SBP_5_dom"/>
</dbReference>
<dbReference type="EMBL" id="CP109527">
    <property type="protein sequence ID" value="WTY39234.1"/>
    <property type="molecule type" value="Genomic_DNA"/>
</dbReference>
<evidence type="ECO:0000256" key="4">
    <source>
        <dbReference type="ARBA" id="ARBA00022729"/>
    </source>
</evidence>
<dbReference type="Pfam" id="PF00496">
    <property type="entry name" value="SBP_bac_5"/>
    <property type="match status" value="1"/>
</dbReference>
<dbReference type="SUPFAM" id="SSF53850">
    <property type="entry name" value="Periplasmic binding protein-like II"/>
    <property type="match status" value="1"/>
</dbReference>
<dbReference type="Proteomes" id="UP001621418">
    <property type="component" value="Chromosome"/>
</dbReference>
<name>A0ABZ1NGS9_9NOCA</name>
<dbReference type="CDD" id="cd00995">
    <property type="entry name" value="PBP2_NikA_DppA_OppA_like"/>
    <property type="match status" value="1"/>
</dbReference>
<dbReference type="InterPro" id="IPR039424">
    <property type="entry name" value="SBP_5"/>
</dbReference>
<evidence type="ECO:0000256" key="3">
    <source>
        <dbReference type="ARBA" id="ARBA00022448"/>
    </source>
</evidence>
<dbReference type="PANTHER" id="PTHR30290">
    <property type="entry name" value="PERIPLASMIC BINDING COMPONENT OF ABC TRANSPORTER"/>
    <property type="match status" value="1"/>
</dbReference>
<sequence>MSGDTVRLSLLTDVANFDPIKGASAGDYVFNRMLFSSLVALDENGVIVPRLATNWDVSPTGVTLTLKKGLTCSDGSPLTAAQVAASLDRYRTQGTATGQVFGADNAGDKTTIIGDDSVGTVAIKLTNPWGELLTGLAHQATSIVCAPGLAAPDALGLGHVDGAGTGPYTLTKNERGTAYELTLRAGFDAYPQYQSLPEGKPANTLQVGIVKNESSLANQLQTEQADFGAFTGPDAARFADGYSVVKSPYVRFFLKFNQRPGHPGADPAFRKAVAQAVDAQAFGKVFGGGATPMASYVEQSVACANKDTSLLIPNDLEAAKKHLAGKPIRVVGSNAVAQGAGNNYIAEALRVGGADVNLNNADNATLFGSVLTSGEWDVYIAPSITGSLLIGAQLFSGAQPPAGRNYGAVDNMEFTRGYGTAVRTVDQTAKCDAWAGAQKALLSAVDAVPLTTVDVHYVFRNGIEASVPQGNFDPATLRITG</sequence>
<proteinExistence type="inferred from homology"/>
<dbReference type="Gene3D" id="3.10.105.10">
    <property type="entry name" value="Dipeptide-binding Protein, Domain 3"/>
    <property type="match status" value="1"/>
</dbReference>
<dbReference type="Gene3D" id="3.40.190.10">
    <property type="entry name" value="Periplasmic binding protein-like II"/>
    <property type="match status" value="1"/>
</dbReference>
<gene>
    <name evidence="6" type="ORF">OG308_16080</name>
</gene>
<evidence type="ECO:0000259" key="5">
    <source>
        <dbReference type="Pfam" id="PF00496"/>
    </source>
</evidence>
<accession>A0ABZ1NGS9</accession>
<comment type="subcellular location">
    <subcellularLocation>
        <location evidence="1">Cell envelope</location>
    </subcellularLocation>
</comment>
<evidence type="ECO:0000313" key="7">
    <source>
        <dbReference type="Proteomes" id="UP001621418"/>
    </source>
</evidence>
<organism evidence="6 7">
    <name type="scientific">Nocardia salmonicida</name>
    <dbReference type="NCBI Taxonomy" id="53431"/>
    <lineage>
        <taxon>Bacteria</taxon>
        <taxon>Bacillati</taxon>
        <taxon>Actinomycetota</taxon>
        <taxon>Actinomycetes</taxon>
        <taxon>Mycobacteriales</taxon>
        <taxon>Nocardiaceae</taxon>
        <taxon>Nocardia</taxon>
    </lineage>
</organism>
<keyword evidence="3" id="KW-0813">Transport</keyword>
<dbReference type="PANTHER" id="PTHR30290:SF10">
    <property type="entry name" value="PERIPLASMIC OLIGOPEPTIDE-BINDING PROTEIN-RELATED"/>
    <property type="match status" value="1"/>
</dbReference>
<reference evidence="6 7" key="1">
    <citation type="submission" date="2022-10" db="EMBL/GenBank/DDBJ databases">
        <title>The complete genomes of actinobacterial strains from the NBC collection.</title>
        <authorList>
            <person name="Joergensen T.S."/>
            <person name="Alvarez Arevalo M."/>
            <person name="Sterndorff E.B."/>
            <person name="Faurdal D."/>
            <person name="Vuksanovic O."/>
            <person name="Mourched A.-S."/>
            <person name="Charusanti P."/>
            <person name="Shaw S."/>
            <person name="Blin K."/>
            <person name="Weber T."/>
        </authorList>
    </citation>
    <scope>NUCLEOTIDE SEQUENCE [LARGE SCALE GENOMIC DNA]</scope>
    <source>
        <strain evidence="6 7">NBC_01413</strain>
    </source>
</reference>
<dbReference type="RefSeq" id="WP_405151171.1">
    <property type="nucleotide sequence ID" value="NZ_CP109527.1"/>
</dbReference>
<comment type="similarity">
    <text evidence="2">Belongs to the bacterial solute-binding protein 5 family.</text>
</comment>